<dbReference type="AlphaFoldDB" id="A0A427YQC8"/>
<reference evidence="3 4" key="1">
    <citation type="submission" date="2018-11" db="EMBL/GenBank/DDBJ databases">
        <title>Genome sequence of Saitozyma podzolica DSM 27192.</title>
        <authorList>
            <person name="Aliyu H."/>
            <person name="Gorte O."/>
            <person name="Ochsenreither K."/>
        </authorList>
    </citation>
    <scope>NUCLEOTIDE SEQUENCE [LARGE SCALE GENOMIC DNA]</scope>
    <source>
        <strain evidence="3 4">DSM 27192</strain>
    </source>
</reference>
<feature type="transmembrane region" description="Helical" evidence="2">
    <location>
        <begin position="27"/>
        <end position="50"/>
    </location>
</feature>
<dbReference type="Proteomes" id="UP000279259">
    <property type="component" value="Unassembled WGS sequence"/>
</dbReference>
<accession>A0A427YQC8</accession>
<comment type="caution">
    <text evidence="3">The sequence shown here is derived from an EMBL/GenBank/DDBJ whole genome shotgun (WGS) entry which is preliminary data.</text>
</comment>
<dbReference type="EMBL" id="RSCD01000004">
    <property type="protein sequence ID" value="RSH93246.1"/>
    <property type="molecule type" value="Genomic_DNA"/>
</dbReference>
<dbReference type="STRING" id="1890683.A0A427YQC8"/>
<gene>
    <name evidence="3" type="ORF">EHS25_007600</name>
</gene>
<keyword evidence="2" id="KW-1133">Transmembrane helix</keyword>
<evidence type="ECO:0000313" key="3">
    <source>
        <dbReference type="EMBL" id="RSH93246.1"/>
    </source>
</evidence>
<feature type="compositionally biased region" description="Low complexity" evidence="1">
    <location>
        <begin position="282"/>
        <end position="295"/>
    </location>
</feature>
<evidence type="ECO:0000256" key="1">
    <source>
        <dbReference type="SAM" id="MobiDB-lite"/>
    </source>
</evidence>
<keyword evidence="2" id="KW-0812">Transmembrane</keyword>
<name>A0A427YQC8_9TREE</name>
<organism evidence="3 4">
    <name type="scientific">Saitozyma podzolica</name>
    <dbReference type="NCBI Taxonomy" id="1890683"/>
    <lineage>
        <taxon>Eukaryota</taxon>
        <taxon>Fungi</taxon>
        <taxon>Dikarya</taxon>
        <taxon>Basidiomycota</taxon>
        <taxon>Agaricomycotina</taxon>
        <taxon>Tremellomycetes</taxon>
        <taxon>Tremellales</taxon>
        <taxon>Trimorphomycetaceae</taxon>
        <taxon>Saitozyma</taxon>
    </lineage>
</organism>
<keyword evidence="2" id="KW-0472">Membrane</keyword>
<feature type="region of interest" description="Disordered" evidence="1">
    <location>
        <begin position="261"/>
        <end position="296"/>
    </location>
</feature>
<evidence type="ECO:0000313" key="4">
    <source>
        <dbReference type="Proteomes" id="UP000279259"/>
    </source>
</evidence>
<protein>
    <submittedName>
        <fullName evidence="3">Uncharacterized protein</fullName>
    </submittedName>
</protein>
<keyword evidence="4" id="KW-1185">Reference proteome</keyword>
<dbReference type="OrthoDB" id="2524554at2759"/>
<proteinExistence type="predicted"/>
<evidence type="ECO:0000256" key="2">
    <source>
        <dbReference type="SAM" id="Phobius"/>
    </source>
</evidence>
<sequence>MPPDMPRENYAEPAMYTVSYLSRVIKFLIYGAVGLGVTAYASFEGLHLYVENVCLATPSRDPSGDVYGWQEENQGWTGGAKGGTDSRLGWKARHALRGAWICQEWGAGGTRASIGRSVHPDFRGMIGSRINKVDRGYELAEEYIDIAIAEAKKRGLVFPPNISAVSATPETLTLTAGADPTAVDLLLLKAGVLERIATPQTLGQAKDIYQRVLAASGGEAPAQQAKTMRLAGKVGDLSARLGEGGAEWWAWGLRRAGVTVPERPEQPQPVAKGWFKPASKRASVSTESTSTTAPSPLSPPVLRATISLLISTEANLALSSQLERSASVQDLAEALIPTITPSSPESALHDLWLSHRASLLLLHRANVFHALSRPALELATAASVQSDGALLAIPAYPTSNPLYPAAKLLHRDAAATSAEAAWTKGLLLEKTDLEHASDCFEKAMALVEERGSDWETYWRSFARVRSRMEAVMPSESDLKNE</sequence>